<evidence type="ECO:0000313" key="3">
    <source>
        <dbReference type="Proteomes" id="UP000245462"/>
    </source>
</evidence>
<dbReference type="PANTHER" id="PTHR37318">
    <property type="entry name" value="BSL7504 PROTEIN"/>
    <property type="match status" value="1"/>
</dbReference>
<dbReference type="PANTHER" id="PTHR37318:SF1">
    <property type="entry name" value="BSL7504 PROTEIN"/>
    <property type="match status" value="1"/>
</dbReference>
<keyword evidence="3" id="KW-1185">Reference proteome</keyword>
<dbReference type="InterPro" id="IPR027395">
    <property type="entry name" value="WH_DNA-bd_dom"/>
</dbReference>
<dbReference type="InterPro" id="IPR036390">
    <property type="entry name" value="WH_DNA-bd_sf"/>
</dbReference>
<gene>
    <name evidence="2" type="ORF">C7382_10946</name>
</gene>
<organism evidence="2 3">
    <name type="scientific">Porphyromonas loveana</name>
    <dbReference type="NCBI Taxonomy" id="1884669"/>
    <lineage>
        <taxon>Bacteria</taxon>
        <taxon>Pseudomonadati</taxon>
        <taxon>Bacteroidota</taxon>
        <taxon>Bacteroidia</taxon>
        <taxon>Bacteroidales</taxon>
        <taxon>Porphyromonadaceae</taxon>
        <taxon>Porphyromonas</taxon>
    </lineage>
</organism>
<accession>A0A2U1FAW0</accession>
<dbReference type="AlphaFoldDB" id="A0A2U1FAW0"/>
<evidence type="ECO:0000313" key="2">
    <source>
        <dbReference type="EMBL" id="PVZ09304.1"/>
    </source>
</evidence>
<keyword evidence="2" id="KW-0238">DNA-binding</keyword>
<dbReference type="GO" id="GO:0003677">
    <property type="term" value="F:DNA binding"/>
    <property type="evidence" value="ECO:0007669"/>
    <property type="project" value="UniProtKB-KW"/>
</dbReference>
<dbReference type="Gene3D" id="1.10.10.10">
    <property type="entry name" value="Winged helix-like DNA-binding domain superfamily/Winged helix DNA-binding domain"/>
    <property type="match status" value="1"/>
</dbReference>
<feature type="domain" description="Winged helix DNA-binding" evidence="1">
    <location>
        <begin position="4"/>
        <end position="83"/>
    </location>
</feature>
<protein>
    <submittedName>
        <fullName evidence="2">Winged helix DNA-binding protein</fullName>
    </submittedName>
</protein>
<dbReference type="Proteomes" id="UP000245462">
    <property type="component" value="Unassembled WGS sequence"/>
</dbReference>
<comment type="caution">
    <text evidence="2">The sequence shown here is derived from an EMBL/GenBank/DDBJ whole genome shotgun (WGS) entry which is preliminary data.</text>
</comment>
<name>A0A2U1FAW0_9PORP</name>
<dbReference type="InterPro" id="IPR036388">
    <property type="entry name" value="WH-like_DNA-bd_sf"/>
</dbReference>
<dbReference type="EMBL" id="QEKY01000009">
    <property type="protein sequence ID" value="PVZ09304.1"/>
    <property type="molecule type" value="Genomic_DNA"/>
</dbReference>
<dbReference type="Pfam" id="PF13601">
    <property type="entry name" value="HTH_34"/>
    <property type="match status" value="1"/>
</dbReference>
<reference evidence="2 3" key="1">
    <citation type="submission" date="2018-04" db="EMBL/GenBank/DDBJ databases">
        <title>Genomic Encyclopedia of Type Strains, Phase IV (KMG-IV): sequencing the most valuable type-strain genomes for metagenomic binning, comparative biology and taxonomic classification.</title>
        <authorList>
            <person name="Goeker M."/>
        </authorList>
    </citation>
    <scope>NUCLEOTIDE SEQUENCE [LARGE SCALE GENOMIC DNA]</scope>
    <source>
        <strain evidence="2 3">DSM 28520</strain>
    </source>
</reference>
<dbReference type="SUPFAM" id="SSF46785">
    <property type="entry name" value="Winged helix' DNA-binding domain"/>
    <property type="match status" value="1"/>
</dbReference>
<evidence type="ECO:0000259" key="1">
    <source>
        <dbReference type="Pfam" id="PF13601"/>
    </source>
</evidence>
<sequence>MSELRLALMSVLMNVEEADFLYLKEVTGATSGNISVQLDKLSTAGYIEIEKGFSGKRTRTICRATEVGREAFAAHFEALRTYLPPDPVR</sequence>
<proteinExistence type="predicted"/>